<keyword evidence="2" id="KW-1133">Transmembrane helix</keyword>
<feature type="region of interest" description="Disordered" evidence="1">
    <location>
        <begin position="1"/>
        <end position="34"/>
    </location>
</feature>
<keyword evidence="4" id="KW-1185">Reference proteome</keyword>
<evidence type="ECO:0000256" key="1">
    <source>
        <dbReference type="SAM" id="MobiDB-lite"/>
    </source>
</evidence>
<feature type="compositionally biased region" description="Pro residues" evidence="1">
    <location>
        <begin position="242"/>
        <end position="251"/>
    </location>
</feature>
<feature type="transmembrane region" description="Helical" evidence="2">
    <location>
        <begin position="278"/>
        <end position="300"/>
    </location>
</feature>
<name>A0A4P9W447_9FUNG</name>
<feature type="region of interest" description="Disordered" evidence="1">
    <location>
        <begin position="218"/>
        <end position="258"/>
    </location>
</feature>
<proteinExistence type="predicted"/>
<protein>
    <submittedName>
        <fullName evidence="3">Uncharacterized protein</fullName>
    </submittedName>
</protein>
<dbReference type="Proteomes" id="UP000269721">
    <property type="component" value="Unassembled WGS sequence"/>
</dbReference>
<gene>
    <name evidence="3" type="ORF">BDK51DRAFT_51912</name>
</gene>
<evidence type="ECO:0000313" key="3">
    <source>
        <dbReference type="EMBL" id="RKO84936.1"/>
    </source>
</evidence>
<feature type="transmembrane region" description="Helical" evidence="2">
    <location>
        <begin position="312"/>
        <end position="336"/>
    </location>
</feature>
<dbReference type="EMBL" id="KZ999576">
    <property type="protein sequence ID" value="RKO84936.1"/>
    <property type="molecule type" value="Genomic_DNA"/>
</dbReference>
<sequence length="418" mass="45237">MTAASGERFDQIARQPSHRNAPSMATPHHHVPLSPSLQSLRVRDDSNSNVMPSNICVLTGRVYKDPESYVFLTCDCNGKDTCDAHTTPTRDDSIARGPGLLIRDGGKPILTPLRRRWTSAGAARVTSQHPATENTGSRSRPPNVDLTFRTFKHSTSKPLKTMDDIPSTKICTSLDGNATLFNCHSGAAALCRSQAARNSRVGALEGGSLINAITAPELKQSNTSMDPRHLTQPHPKSAPRAQPCPPPPPAHVYPSHPVGTPRAPPTFDYIRPVLQSTLLLLLFATTVFVTFQTVVLYRLLPLLDAHITAMEVRVLVSAAGSAGVGAAGLGFSFFGWPGCFSAPAVQPRLYQDVVESHRYRLSEFDLRFSAAANTSGWGFGSMEREAMGDVIITTILSSTGLPSPRELDVRLSVRRMLV</sequence>
<evidence type="ECO:0000313" key="4">
    <source>
        <dbReference type="Proteomes" id="UP000269721"/>
    </source>
</evidence>
<keyword evidence="2" id="KW-0812">Transmembrane</keyword>
<keyword evidence="2" id="KW-0472">Membrane</keyword>
<feature type="region of interest" description="Disordered" evidence="1">
    <location>
        <begin position="120"/>
        <end position="144"/>
    </location>
</feature>
<accession>A0A4P9W447</accession>
<evidence type="ECO:0000256" key="2">
    <source>
        <dbReference type="SAM" id="Phobius"/>
    </source>
</evidence>
<reference evidence="4" key="1">
    <citation type="journal article" date="2018" name="Nat. Microbiol.">
        <title>Leveraging single-cell genomics to expand the fungal tree of life.</title>
        <authorList>
            <person name="Ahrendt S.R."/>
            <person name="Quandt C.A."/>
            <person name="Ciobanu D."/>
            <person name="Clum A."/>
            <person name="Salamov A."/>
            <person name="Andreopoulos B."/>
            <person name="Cheng J.F."/>
            <person name="Woyke T."/>
            <person name="Pelin A."/>
            <person name="Henrissat B."/>
            <person name="Reynolds N.K."/>
            <person name="Benny G.L."/>
            <person name="Smith M.E."/>
            <person name="James T.Y."/>
            <person name="Grigoriev I.V."/>
        </authorList>
    </citation>
    <scope>NUCLEOTIDE SEQUENCE [LARGE SCALE GENOMIC DNA]</scope>
</reference>
<dbReference type="AlphaFoldDB" id="A0A4P9W447"/>
<organism evidence="3 4">
    <name type="scientific">Blyttiomyces helicus</name>
    <dbReference type="NCBI Taxonomy" id="388810"/>
    <lineage>
        <taxon>Eukaryota</taxon>
        <taxon>Fungi</taxon>
        <taxon>Fungi incertae sedis</taxon>
        <taxon>Chytridiomycota</taxon>
        <taxon>Chytridiomycota incertae sedis</taxon>
        <taxon>Chytridiomycetes</taxon>
        <taxon>Chytridiomycetes incertae sedis</taxon>
        <taxon>Blyttiomyces</taxon>
    </lineage>
</organism>
<feature type="compositionally biased region" description="Polar residues" evidence="1">
    <location>
        <begin position="125"/>
        <end position="140"/>
    </location>
</feature>